<feature type="compositionally biased region" description="Basic residues" evidence="1">
    <location>
        <begin position="120"/>
        <end position="137"/>
    </location>
</feature>
<sequence>MTEANLWWTKVETAEKTPAARRTETAEKISEDGAEGTAGEVLAAVCQWRARETPGTPPAPRDAAEGQEAVHQNSGHALDPRRGKVTDSPELHKENGTPLNHRRITKTSKSLVLRPEKGKKEKKQRRLRRRERPRRRN</sequence>
<proteinExistence type="predicted"/>
<accession>A0AAV7NYA8</accession>
<comment type="caution">
    <text evidence="2">The sequence shown here is derived from an EMBL/GenBank/DDBJ whole genome shotgun (WGS) entry which is preliminary data.</text>
</comment>
<feature type="compositionally biased region" description="Basic and acidic residues" evidence="1">
    <location>
        <begin position="21"/>
        <end position="31"/>
    </location>
</feature>
<name>A0AAV7NYA8_PLEWA</name>
<dbReference type="AlphaFoldDB" id="A0AAV7NYA8"/>
<evidence type="ECO:0000256" key="1">
    <source>
        <dbReference type="SAM" id="MobiDB-lite"/>
    </source>
</evidence>
<evidence type="ECO:0000313" key="2">
    <source>
        <dbReference type="EMBL" id="KAJ1120386.1"/>
    </source>
</evidence>
<feature type="region of interest" description="Disordered" evidence="1">
    <location>
        <begin position="49"/>
        <end position="137"/>
    </location>
</feature>
<feature type="region of interest" description="Disordered" evidence="1">
    <location>
        <begin position="1"/>
        <end position="37"/>
    </location>
</feature>
<organism evidence="2 3">
    <name type="scientific">Pleurodeles waltl</name>
    <name type="common">Iberian ribbed newt</name>
    <dbReference type="NCBI Taxonomy" id="8319"/>
    <lineage>
        <taxon>Eukaryota</taxon>
        <taxon>Metazoa</taxon>
        <taxon>Chordata</taxon>
        <taxon>Craniata</taxon>
        <taxon>Vertebrata</taxon>
        <taxon>Euteleostomi</taxon>
        <taxon>Amphibia</taxon>
        <taxon>Batrachia</taxon>
        <taxon>Caudata</taxon>
        <taxon>Salamandroidea</taxon>
        <taxon>Salamandridae</taxon>
        <taxon>Pleurodelinae</taxon>
        <taxon>Pleurodeles</taxon>
    </lineage>
</organism>
<feature type="compositionally biased region" description="Basic and acidic residues" evidence="1">
    <location>
        <begin position="78"/>
        <end position="95"/>
    </location>
</feature>
<evidence type="ECO:0000313" key="3">
    <source>
        <dbReference type="Proteomes" id="UP001066276"/>
    </source>
</evidence>
<dbReference type="Proteomes" id="UP001066276">
    <property type="component" value="Chromosome 8"/>
</dbReference>
<protein>
    <submittedName>
        <fullName evidence="2">Uncharacterized protein</fullName>
    </submittedName>
</protein>
<dbReference type="EMBL" id="JANPWB010000012">
    <property type="protein sequence ID" value="KAJ1120386.1"/>
    <property type="molecule type" value="Genomic_DNA"/>
</dbReference>
<keyword evidence="3" id="KW-1185">Reference proteome</keyword>
<reference evidence="2" key="1">
    <citation type="journal article" date="2022" name="bioRxiv">
        <title>Sequencing and chromosome-scale assembly of the giantPleurodeles waltlgenome.</title>
        <authorList>
            <person name="Brown T."/>
            <person name="Elewa A."/>
            <person name="Iarovenko S."/>
            <person name="Subramanian E."/>
            <person name="Araus A.J."/>
            <person name="Petzold A."/>
            <person name="Susuki M."/>
            <person name="Suzuki K.-i.T."/>
            <person name="Hayashi T."/>
            <person name="Toyoda A."/>
            <person name="Oliveira C."/>
            <person name="Osipova E."/>
            <person name="Leigh N.D."/>
            <person name="Simon A."/>
            <person name="Yun M.H."/>
        </authorList>
    </citation>
    <scope>NUCLEOTIDE SEQUENCE</scope>
    <source>
        <strain evidence="2">20211129_DDA</strain>
        <tissue evidence="2">Liver</tissue>
    </source>
</reference>
<gene>
    <name evidence="2" type="ORF">NDU88_008556</name>
</gene>